<dbReference type="SUPFAM" id="SSF160631">
    <property type="entry name" value="SMI1/KNR4-like"/>
    <property type="match status" value="1"/>
</dbReference>
<dbReference type="PATRIC" id="fig|1126211.3.peg.2006"/>
<dbReference type="SMART" id="SM00860">
    <property type="entry name" value="SMI1_KNR4"/>
    <property type="match status" value="1"/>
</dbReference>
<dbReference type="EMBL" id="CP003332">
    <property type="protein sequence ID" value="AFJ62051.1"/>
    <property type="molecule type" value="Genomic_DNA"/>
</dbReference>
<feature type="domain" description="Knr4/Smi1-like" evidence="1">
    <location>
        <begin position="49"/>
        <end position="191"/>
    </location>
</feature>
<gene>
    <name evidence="2" type="ORF">MUS_2092</name>
</gene>
<protein>
    <recommendedName>
        <fullName evidence="1">Knr4/Smi1-like domain-containing protein</fullName>
    </recommendedName>
</protein>
<dbReference type="Pfam" id="PF14568">
    <property type="entry name" value="SUKH_6"/>
    <property type="match status" value="1"/>
</dbReference>
<dbReference type="HOGENOM" id="CLU_115772_0_0_9"/>
<reference evidence="2 3" key="1">
    <citation type="journal article" date="2012" name="J. Biotechnol.">
        <title>Genome sequence of the plant growth promoting strain Bacillus amyloliquefaciens subsp. plantarum B9601-Y2 and expression of mersacidin and other secondary metabolites.</title>
        <authorList>
            <person name="He P."/>
            <person name="Hao K."/>
            <person name="Blom J."/>
            <person name="Ruckert C."/>
            <person name="Vater J."/>
            <person name="Mao Z."/>
            <person name="Wu Y."/>
            <person name="Hou M."/>
            <person name="He P."/>
            <person name="He Y."/>
            <person name="Borriss R."/>
        </authorList>
    </citation>
    <scope>NUCLEOTIDE SEQUENCE [LARGE SCALE GENOMIC DNA]</scope>
    <source>
        <strain evidence="2">Y2</strain>
    </source>
</reference>
<proteinExistence type="predicted"/>
<accession>I2C5X7</accession>
<name>I2C5X7_BACAY</name>
<dbReference type="InterPro" id="IPR037883">
    <property type="entry name" value="Knr4/Smi1-like_sf"/>
</dbReference>
<dbReference type="Gene3D" id="3.40.1580.10">
    <property type="entry name" value="SMI1/KNR4-like"/>
    <property type="match status" value="1"/>
</dbReference>
<sequence length="224" mass="25716">MTRTGTIKTKKKVYNLFFHSISRSIKMSFTKIEQKLKEFTIDASTDPSINTNEQLKELEMNIGNQLPSDYKDFLKGYGGCYLESKKTTDEIEYDVCYKPIEKDPWMGKGDDTQLLEGFYGLANDHNSLQKAIDTYSDRFPRNIIPIASSAGGNEICMDIDNEKILFWDHELSHPNKDFFLIANSFEEFVLSLVDEPIETDDNDSDVEIEVLDNDFAKLLFGKDN</sequence>
<dbReference type="KEGG" id="bqy:MUS_2092"/>
<dbReference type="AlphaFoldDB" id="I2C5X7"/>
<evidence type="ECO:0000313" key="3">
    <source>
        <dbReference type="Proteomes" id="UP000002878"/>
    </source>
</evidence>
<dbReference type="InterPro" id="IPR018958">
    <property type="entry name" value="Knr4/Smi1-like_dom"/>
</dbReference>
<evidence type="ECO:0000313" key="2">
    <source>
        <dbReference type="EMBL" id="AFJ62051.1"/>
    </source>
</evidence>
<dbReference type="Proteomes" id="UP000002878">
    <property type="component" value="Chromosome"/>
</dbReference>
<evidence type="ECO:0000259" key="1">
    <source>
        <dbReference type="SMART" id="SM00860"/>
    </source>
</evidence>
<organism evidence="2 3">
    <name type="scientific">Bacillus amyloliquefaciens (strain Y2)</name>
    <name type="common">Bacillus amyloliquefaciens subsp. plantarum (strain B9601-Y2)</name>
    <dbReference type="NCBI Taxonomy" id="1155777"/>
    <lineage>
        <taxon>Bacteria</taxon>
        <taxon>Bacillati</taxon>
        <taxon>Bacillota</taxon>
        <taxon>Bacilli</taxon>
        <taxon>Bacillales</taxon>
        <taxon>Bacillaceae</taxon>
        <taxon>Bacillus</taxon>
        <taxon>Bacillus amyloliquefaciens group</taxon>
    </lineage>
</organism>